<dbReference type="SUPFAM" id="SSF111369">
    <property type="entry name" value="HlyD-like secretion proteins"/>
    <property type="match status" value="1"/>
</dbReference>
<feature type="compositionally biased region" description="Polar residues" evidence="2">
    <location>
        <begin position="25"/>
        <end position="37"/>
    </location>
</feature>
<evidence type="ECO:0000256" key="3">
    <source>
        <dbReference type="SAM" id="Phobius"/>
    </source>
</evidence>
<keyword evidence="3" id="KW-0812">Transmembrane</keyword>
<keyword evidence="7" id="KW-1185">Reference proteome</keyword>
<dbReference type="GO" id="GO:0030313">
    <property type="term" value="C:cell envelope"/>
    <property type="evidence" value="ECO:0007669"/>
    <property type="project" value="UniProtKB-SubCell"/>
</dbReference>
<dbReference type="OrthoDB" id="9811754at2"/>
<dbReference type="InterPro" id="IPR050739">
    <property type="entry name" value="MFP"/>
</dbReference>
<keyword evidence="3" id="KW-1133">Transmembrane helix</keyword>
<evidence type="ECO:0000256" key="2">
    <source>
        <dbReference type="SAM" id="MobiDB-lite"/>
    </source>
</evidence>
<feature type="transmembrane region" description="Helical" evidence="3">
    <location>
        <begin position="47"/>
        <end position="65"/>
    </location>
</feature>
<evidence type="ECO:0000313" key="6">
    <source>
        <dbReference type="EMBL" id="TBW36793.1"/>
    </source>
</evidence>
<name>A0A4Q9VMG6_9HYPH</name>
<dbReference type="Proteomes" id="UP000292781">
    <property type="component" value="Unassembled WGS sequence"/>
</dbReference>
<protein>
    <submittedName>
        <fullName evidence="6">HlyD family secretion protein</fullName>
    </submittedName>
</protein>
<comment type="caution">
    <text evidence="6">The sequence shown here is derived from an EMBL/GenBank/DDBJ whole genome shotgun (WGS) entry which is preliminary data.</text>
</comment>
<proteinExistence type="predicted"/>
<keyword evidence="3" id="KW-0472">Membrane</keyword>
<dbReference type="Gene3D" id="1.10.287.470">
    <property type="entry name" value="Helix hairpin bin"/>
    <property type="match status" value="1"/>
</dbReference>
<dbReference type="PANTHER" id="PTHR30386:SF19">
    <property type="entry name" value="MULTIDRUG EXPORT PROTEIN EMRA-RELATED"/>
    <property type="match status" value="1"/>
</dbReference>
<organism evidence="6 7">
    <name type="scientific">Siculibacillus lacustris</name>
    <dbReference type="NCBI Taxonomy" id="1549641"/>
    <lineage>
        <taxon>Bacteria</taxon>
        <taxon>Pseudomonadati</taxon>
        <taxon>Pseudomonadota</taxon>
        <taxon>Alphaproteobacteria</taxon>
        <taxon>Hyphomicrobiales</taxon>
        <taxon>Ancalomicrobiaceae</taxon>
        <taxon>Siculibacillus</taxon>
    </lineage>
</organism>
<evidence type="ECO:0000259" key="5">
    <source>
        <dbReference type="Pfam" id="PF25954"/>
    </source>
</evidence>
<gene>
    <name evidence="6" type="ORF">EYW49_13210</name>
</gene>
<evidence type="ECO:0000256" key="1">
    <source>
        <dbReference type="ARBA" id="ARBA00004196"/>
    </source>
</evidence>
<dbReference type="InterPro" id="IPR058625">
    <property type="entry name" value="MdtA-like_BSH"/>
</dbReference>
<dbReference type="Gene3D" id="2.40.30.170">
    <property type="match status" value="1"/>
</dbReference>
<dbReference type="EMBL" id="SJFN01000018">
    <property type="protein sequence ID" value="TBW36793.1"/>
    <property type="molecule type" value="Genomic_DNA"/>
</dbReference>
<dbReference type="Pfam" id="PF25917">
    <property type="entry name" value="BSH_RND"/>
    <property type="match status" value="1"/>
</dbReference>
<feature type="domain" description="CusB-like beta-barrel" evidence="5">
    <location>
        <begin position="276"/>
        <end position="320"/>
    </location>
</feature>
<evidence type="ECO:0000313" key="7">
    <source>
        <dbReference type="Proteomes" id="UP000292781"/>
    </source>
</evidence>
<dbReference type="GO" id="GO:0055085">
    <property type="term" value="P:transmembrane transport"/>
    <property type="evidence" value="ECO:0007669"/>
    <property type="project" value="InterPro"/>
</dbReference>
<dbReference type="Gene3D" id="2.40.50.100">
    <property type="match status" value="1"/>
</dbReference>
<feature type="domain" description="Multidrug resistance protein MdtA-like barrel-sandwich hybrid" evidence="4">
    <location>
        <begin position="82"/>
        <end position="272"/>
    </location>
</feature>
<feature type="compositionally biased region" description="Basic and acidic residues" evidence="2">
    <location>
        <begin position="379"/>
        <end position="392"/>
    </location>
</feature>
<dbReference type="PANTHER" id="PTHR30386">
    <property type="entry name" value="MEMBRANE FUSION SUBUNIT OF EMRAB-TOLC MULTIDRUG EFFLUX PUMP"/>
    <property type="match status" value="1"/>
</dbReference>
<dbReference type="AlphaFoldDB" id="A0A4Q9VMG6"/>
<evidence type="ECO:0000259" key="4">
    <source>
        <dbReference type="Pfam" id="PF25917"/>
    </source>
</evidence>
<feature type="region of interest" description="Disordered" evidence="2">
    <location>
        <begin position="379"/>
        <end position="408"/>
    </location>
</feature>
<dbReference type="InterPro" id="IPR058792">
    <property type="entry name" value="Beta-barrel_RND_2"/>
</dbReference>
<comment type="subcellular location">
    <subcellularLocation>
        <location evidence="1">Cell envelope</location>
    </subcellularLocation>
</comment>
<reference evidence="6 7" key="1">
    <citation type="submission" date="2019-02" db="EMBL/GenBank/DDBJ databases">
        <title>Siculibacillus lacustris gen. nov., sp. nov., a new rosette-forming bacterium isolated from a freshwater crater lake (Lake St. Ana, Romania).</title>
        <authorList>
            <person name="Felfoldi T."/>
            <person name="Marton Z."/>
            <person name="Szabo A."/>
            <person name="Mentes A."/>
            <person name="Boka K."/>
            <person name="Marialigeti K."/>
            <person name="Mathe I."/>
            <person name="Koncz M."/>
            <person name="Schumann P."/>
            <person name="Toth E."/>
        </authorList>
    </citation>
    <scope>NUCLEOTIDE SEQUENCE [LARGE SCALE GENOMIC DNA]</scope>
    <source>
        <strain evidence="6 7">SA-279</strain>
    </source>
</reference>
<feature type="region of interest" description="Disordered" evidence="2">
    <location>
        <begin position="19"/>
        <end position="38"/>
    </location>
</feature>
<feature type="compositionally biased region" description="Low complexity" evidence="2">
    <location>
        <begin position="393"/>
        <end position="408"/>
    </location>
</feature>
<dbReference type="Pfam" id="PF25954">
    <property type="entry name" value="Beta-barrel_RND_2"/>
    <property type="match status" value="1"/>
</dbReference>
<accession>A0A4Q9VMG6</accession>
<sequence length="408" mass="43039">MRVAPSIRLSPTLPLLACPPHRRSPMSTESSALGSTSAPPKRRLRTLLLVVVPLVVAVAAGWMWLASGRWVSTDNAYVGAQKVLITPEVSGRVVSISVVEGARVASGDVLLAVDPVPYRLALDEAEARLNAAAAEHASLVATVASLTKQIDLAKETADLRGVDFERKSALAASRSASQSDVDVARIASVAARTAVEQLEQARRSAVNQLVGRTDLPLADFPAYAVAQAEVAKARRNLEETVIRAPLAGIATQVASIQMGRWVAAGDAIFAVVGSDRVWVDANPKETDLTWVKPGQPVDVTVDAYPDRALRGRVAAISPGTGSQFSILPAQNASGNWVKVVQRVPIRIEFDGDEALADLRSGMSATVAIDTGHRRSLGDLFGHRDARAERPERTGVATAGSAAPTATAR</sequence>